<dbReference type="AlphaFoldDB" id="A0A1W1BUL7"/>
<sequence>MLIHDDMDQIDKGRSIDIMLPPQFYTMRRQEINIKYLYQAKRLAPSILENLLSDEVEYDYFVFRDGESWVFVAYSRAEINEFLKSKGIEATQVSKLYFIQQSESKFVSAISLNDTEALGVLNDIVTVIPKTLLSYDTRYQLFDETFRPDRGVSYGASADSVLTQKDSVVLASIFTLFSIMFLIEGIRYGEVVKDMDEEKSILFKEYPALQSQYARENIIKKYHKIDKEERKKREILKDLSHLILPGVEVDSLLMEEGQLFVVFKTPDKNTLLRVEALAKAKSYKSSRVGRENMIKVESKL</sequence>
<organism evidence="1">
    <name type="scientific">hydrothermal vent metagenome</name>
    <dbReference type="NCBI Taxonomy" id="652676"/>
    <lineage>
        <taxon>unclassified sequences</taxon>
        <taxon>metagenomes</taxon>
        <taxon>ecological metagenomes</taxon>
    </lineage>
</organism>
<gene>
    <name evidence="1" type="ORF">MNB_SV-6-701</name>
</gene>
<proteinExistence type="predicted"/>
<accession>A0A1W1BUL7</accession>
<evidence type="ECO:0000313" key="1">
    <source>
        <dbReference type="EMBL" id="SFV57213.1"/>
    </source>
</evidence>
<dbReference type="EMBL" id="FPHC01000041">
    <property type="protein sequence ID" value="SFV57213.1"/>
    <property type="molecule type" value="Genomic_DNA"/>
</dbReference>
<name>A0A1W1BUL7_9ZZZZ</name>
<reference evidence="1" key="1">
    <citation type="submission" date="2016-10" db="EMBL/GenBank/DDBJ databases">
        <authorList>
            <person name="de Groot N.N."/>
        </authorList>
    </citation>
    <scope>NUCLEOTIDE SEQUENCE</scope>
</reference>
<protein>
    <submittedName>
        <fullName evidence="1">Uncharacterized protein</fullName>
    </submittedName>
</protein>